<dbReference type="PANTHER" id="PTHR30015">
    <property type="entry name" value="MRR RESTRICTION SYSTEM PROTEIN"/>
    <property type="match status" value="1"/>
</dbReference>
<proteinExistence type="predicted"/>
<dbReference type="RefSeq" id="WP_072849397.1">
    <property type="nucleotide sequence ID" value="NZ_FRAH01000009.1"/>
</dbReference>
<dbReference type="PANTHER" id="PTHR30015:SF7">
    <property type="entry name" value="TYPE IV METHYL-DIRECTED RESTRICTION ENZYME ECOKMRR"/>
    <property type="match status" value="1"/>
</dbReference>
<accession>A0A1M6N7G1</accession>
<dbReference type="AlphaFoldDB" id="A0A1M6N7G1"/>
<evidence type="ECO:0000259" key="2">
    <source>
        <dbReference type="Pfam" id="PF04471"/>
    </source>
</evidence>
<feature type="coiled-coil region" evidence="1">
    <location>
        <begin position="150"/>
        <end position="184"/>
    </location>
</feature>
<evidence type="ECO:0000313" key="4">
    <source>
        <dbReference type="Proteomes" id="UP000183975"/>
    </source>
</evidence>
<evidence type="ECO:0000256" key="1">
    <source>
        <dbReference type="SAM" id="Coils"/>
    </source>
</evidence>
<dbReference type="GO" id="GO:0009307">
    <property type="term" value="P:DNA restriction-modification system"/>
    <property type="evidence" value="ECO:0007669"/>
    <property type="project" value="InterPro"/>
</dbReference>
<dbReference type="EMBL" id="FRAH01000009">
    <property type="protein sequence ID" value="SHJ91534.1"/>
    <property type="molecule type" value="Genomic_DNA"/>
</dbReference>
<dbReference type="Proteomes" id="UP000183975">
    <property type="component" value="Unassembled WGS sequence"/>
</dbReference>
<keyword evidence="4" id="KW-1185">Reference proteome</keyword>
<dbReference type="InterPro" id="IPR011335">
    <property type="entry name" value="Restrct_endonuc-II-like"/>
</dbReference>
<dbReference type="InterPro" id="IPR007560">
    <property type="entry name" value="Restrct_endonuc_IV_Mrr"/>
</dbReference>
<evidence type="ECO:0000313" key="3">
    <source>
        <dbReference type="EMBL" id="SHJ91534.1"/>
    </source>
</evidence>
<dbReference type="InterPro" id="IPR052906">
    <property type="entry name" value="Type_IV_Methyl-Rstrct_Enzyme"/>
</dbReference>
<dbReference type="Gene3D" id="3.40.1350.10">
    <property type="match status" value="1"/>
</dbReference>
<sequence>MARKYTYQTEVWHDGLNKYRVVKASNRRELQQKVNTLKAEWDEQWQRKVEKEMKKQHEMDSVAYALELSIQAEEEQQYFDELLVNHINIKPFDLNKLKDFSAYQEVKPEDEPLLEIPLEPQIGDNKYQIRPSLFSIFSKKKREEIEALNKRNFEQDHALWEKSIADLREANEEIQKMNRIKREQWEIRRDNFKAQQARKNKDIDDIINGFSQCKPKAVEAYITKLLENIDLPFNFKGAIEAEYDPDSKRIILDVFLPTINDLPRLKSVNYIKSRDEFKETYYSDSYVKSKYNDIIYQIVLIIFNHVFQISSQSSLINYIVLNGRIHTVDLSTGKKIKPCILTVNVGRKSFEELNLFALDPETWFRSVKGISAVSLAHITPVAPILEMSQKDKRFVEGYSVADRLDDSINLAAMDWQDFENLIREIFEKEFSINGGKVKITQASRDGGVDAIAFDPDPIRGGKIVIQAKRYTNVVSVSAVRDLYGTVVNEGATKGILVTTSGYGHDAYDFAKGKPLTLLTGAHLLHLLEKHGYSAKIDINEAKRILKNKK</sequence>
<dbReference type="OrthoDB" id="9797274at2"/>
<organism evidence="3 4">
    <name type="scientific">Anaerotignum lactatifermentans DSM 14214</name>
    <dbReference type="NCBI Taxonomy" id="1121323"/>
    <lineage>
        <taxon>Bacteria</taxon>
        <taxon>Bacillati</taxon>
        <taxon>Bacillota</taxon>
        <taxon>Clostridia</taxon>
        <taxon>Lachnospirales</taxon>
        <taxon>Anaerotignaceae</taxon>
        <taxon>Anaerotignum</taxon>
    </lineage>
</organism>
<dbReference type="SUPFAM" id="SSF52980">
    <property type="entry name" value="Restriction endonuclease-like"/>
    <property type="match status" value="1"/>
</dbReference>
<protein>
    <submittedName>
        <fullName evidence="3">Restriction system protein</fullName>
    </submittedName>
</protein>
<dbReference type="Pfam" id="PF04471">
    <property type="entry name" value="Mrr_cat"/>
    <property type="match status" value="1"/>
</dbReference>
<keyword evidence="1" id="KW-0175">Coiled coil</keyword>
<name>A0A1M6N7G1_9FIRM</name>
<dbReference type="GO" id="GO:0015666">
    <property type="term" value="F:restriction endodeoxyribonuclease activity"/>
    <property type="evidence" value="ECO:0007669"/>
    <property type="project" value="TreeGrafter"/>
</dbReference>
<dbReference type="InterPro" id="IPR011856">
    <property type="entry name" value="tRNA_endonuc-like_dom_sf"/>
</dbReference>
<gene>
    <name evidence="3" type="ORF">SAMN02745138_00789</name>
</gene>
<feature type="domain" description="Restriction endonuclease type IV Mrr" evidence="2">
    <location>
        <begin position="411"/>
        <end position="527"/>
    </location>
</feature>
<reference evidence="3 4" key="1">
    <citation type="submission" date="2016-11" db="EMBL/GenBank/DDBJ databases">
        <authorList>
            <person name="Jaros S."/>
            <person name="Januszkiewicz K."/>
            <person name="Wedrychowicz H."/>
        </authorList>
    </citation>
    <scope>NUCLEOTIDE SEQUENCE [LARGE SCALE GENOMIC DNA]</scope>
    <source>
        <strain evidence="3 4">DSM 14214</strain>
    </source>
</reference>
<dbReference type="GO" id="GO:0003677">
    <property type="term" value="F:DNA binding"/>
    <property type="evidence" value="ECO:0007669"/>
    <property type="project" value="InterPro"/>
</dbReference>